<keyword evidence="3" id="KW-0472">Membrane</keyword>
<evidence type="ECO:0000256" key="3">
    <source>
        <dbReference type="SAM" id="Phobius"/>
    </source>
</evidence>
<dbReference type="OrthoDB" id="1522859at2"/>
<dbReference type="STRING" id="398720.MED217_02245"/>
<feature type="region of interest" description="Disordered" evidence="2">
    <location>
        <begin position="615"/>
        <end position="665"/>
    </location>
</feature>
<feature type="transmembrane region" description="Helical" evidence="3">
    <location>
        <begin position="88"/>
        <end position="109"/>
    </location>
</feature>
<feature type="coiled-coil region" evidence="1">
    <location>
        <begin position="389"/>
        <end position="416"/>
    </location>
</feature>
<feature type="transmembrane region" description="Helical" evidence="3">
    <location>
        <begin position="34"/>
        <end position="55"/>
    </location>
</feature>
<keyword evidence="1" id="KW-0175">Coiled coil</keyword>
<dbReference type="InterPro" id="IPR008756">
    <property type="entry name" value="Peptidase_M56"/>
</dbReference>
<dbReference type="HOGENOM" id="CLU_346070_0_0_10"/>
<protein>
    <submittedName>
        <fullName evidence="5">Putative transcriptional regulator</fullName>
    </submittedName>
</protein>
<evidence type="ECO:0000313" key="5">
    <source>
        <dbReference type="EMBL" id="EAQ49933.1"/>
    </source>
</evidence>
<dbReference type="InterPro" id="IPR052173">
    <property type="entry name" value="Beta-lactam_resp_regulator"/>
</dbReference>
<keyword evidence="3" id="KW-1133">Transmembrane helix</keyword>
<dbReference type="PANTHER" id="PTHR34978">
    <property type="entry name" value="POSSIBLE SENSOR-TRANSDUCER PROTEIN BLAR"/>
    <property type="match status" value="1"/>
</dbReference>
<dbReference type="PANTHER" id="PTHR34978:SF3">
    <property type="entry name" value="SLR0241 PROTEIN"/>
    <property type="match status" value="1"/>
</dbReference>
<name>A3XKJ3_LEEBM</name>
<comment type="caution">
    <text evidence="5">The sequence shown here is derived from an EMBL/GenBank/DDBJ whole genome shotgun (WGS) entry which is preliminary data.</text>
</comment>
<evidence type="ECO:0000259" key="4">
    <source>
        <dbReference type="Pfam" id="PF05569"/>
    </source>
</evidence>
<dbReference type="RefSeq" id="WP_009778844.1">
    <property type="nucleotide sequence ID" value="NZ_CH672395.1"/>
</dbReference>
<dbReference type="CDD" id="cd07341">
    <property type="entry name" value="M56_BlaR1_MecR1_like"/>
    <property type="match status" value="1"/>
</dbReference>
<keyword evidence="6" id="KW-1185">Reference proteome</keyword>
<feature type="compositionally biased region" description="Pro residues" evidence="2">
    <location>
        <begin position="618"/>
        <end position="660"/>
    </location>
</feature>
<dbReference type="Pfam" id="PF05569">
    <property type="entry name" value="Peptidase_M56"/>
    <property type="match status" value="1"/>
</dbReference>
<dbReference type="Proteomes" id="UP000001601">
    <property type="component" value="Unassembled WGS sequence"/>
</dbReference>
<dbReference type="EMBL" id="AANC01000003">
    <property type="protein sequence ID" value="EAQ49933.1"/>
    <property type="molecule type" value="Genomic_DNA"/>
</dbReference>
<keyword evidence="3" id="KW-0812">Transmembrane</keyword>
<accession>A3XKJ3</accession>
<sequence length="816" mass="91978">MTAYLIKSILCLLVLWGFYKIALEQTAAHQFKRFYLLGSLAIALALPLITFSYTVEVAPQPVNTENFMAPAEFKDAPVAKPVAESTNWLLISSGIIYGAGVLLFGFRFLRNLLHLREKVRHNEHVKATSHINVLLVEHVIPHSFLKYIFLPKTDFKNNALPAEVLQHEQAHVIQKHSWDILFIEFLQVVFWFNPLLILLKKSVALNHEFLADQAALQQENNITNYTNLLFNYSGGAHHTALSSPINYSLTKKRILMLSKTRSVKKLATRLALFVPVLACCIYFFNQEIVAKPIGVQNEVKTVFENIEVFLDQERNLYVNGSPTSFENLDSELALHNMSFSKNERKKNIISSIFIPPITKTKTVSLITDALEAYGVKKIDIIAEPFPIPHNASKKEIKNYNQTLEEYNDSYRMAQASVNGKESGIVHVIDVAIDKNQNIYFNNAQVAVEDLDAKIETILKTILKNTQPEDITLRLKVDENLPMGIMTDVKELFRQRGILKVITTTAQEQKKNNPIIAIGQTASIKQRISDSAQEEKVLKLTVAGSRVWLNDEETSVENFAKDLDALSKNWTLNEKKNFNIHVRSSNPDKGVWKGLQEAFETTALYFETKALYKANPKRLIPPPPPPAPAPPKASSIPAPPPAPTPPTAQTLPPPPPPPAPVKPESFTENNYNLLNIKLSNTKAIEVEGKATTITALKTFIEKNFQDWVQNTTEKRRGVIFNLPKGVAESQAHKAYKEIQDFHINGFQLKKEGADSELLPPPPPPAPEEMVRLAKDNIYYNNKKISAEKARELMKKKEQYDILLNSSKGSYVLIIKDK</sequence>
<evidence type="ECO:0000313" key="6">
    <source>
        <dbReference type="Proteomes" id="UP000001601"/>
    </source>
</evidence>
<evidence type="ECO:0000256" key="1">
    <source>
        <dbReference type="SAM" id="Coils"/>
    </source>
</evidence>
<feature type="domain" description="Peptidase M56" evidence="4">
    <location>
        <begin position="147"/>
        <end position="257"/>
    </location>
</feature>
<reference evidence="5 6" key="1">
    <citation type="journal article" date="2007" name="Nature">
        <title>Light stimulates growth of proteorhodopsin-containing marine Flavobacteria.</title>
        <authorList>
            <person name="Gomez-Consarnau L."/>
            <person name="Gonzalez J.M."/>
            <person name="Coll-Llado M."/>
            <person name="Gourdon P."/>
            <person name="Pascher T."/>
            <person name="Neutze R."/>
            <person name="Pedros-Alio C."/>
            <person name="Pinhassi J."/>
        </authorList>
    </citation>
    <scope>NUCLEOTIDE SEQUENCE [LARGE SCALE GENOMIC DNA]</scope>
    <source>
        <strain evidence="5 6">MED217</strain>
    </source>
</reference>
<gene>
    <name evidence="5" type="ORF">MED217_02245</name>
</gene>
<feature type="transmembrane region" description="Helical" evidence="3">
    <location>
        <begin position="266"/>
        <end position="284"/>
    </location>
</feature>
<evidence type="ECO:0000256" key="2">
    <source>
        <dbReference type="SAM" id="MobiDB-lite"/>
    </source>
</evidence>
<feature type="transmembrane region" description="Helical" evidence="3">
    <location>
        <begin position="6"/>
        <end position="22"/>
    </location>
</feature>
<proteinExistence type="predicted"/>
<dbReference type="eggNOG" id="COG4219">
    <property type="taxonomic scope" value="Bacteria"/>
</dbReference>
<organism evidence="5 6">
    <name type="scientific">Leeuwenhoekiella blandensis (strain CECT 7118 / CCUG 51940 / KCTC 22103 / MED217)</name>
    <name type="common">Flavobacterium sp. (strain MED217)</name>
    <dbReference type="NCBI Taxonomy" id="398720"/>
    <lineage>
        <taxon>Bacteria</taxon>
        <taxon>Pseudomonadati</taxon>
        <taxon>Bacteroidota</taxon>
        <taxon>Flavobacteriia</taxon>
        <taxon>Flavobacteriales</taxon>
        <taxon>Flavobacteriaceae</taxon>
        <taxon>Leeuwenhoekiella</taxon>
    </lineage>
</organism>
<dbReference type="AlphaFoldDB" id="A3XKJ3"/>